<reference evidence="1" key="2">
    <citation type="journal article" date="2024" name="Plant">
        <title>Genomic evolution and insights into agronomic trait innovations of Sesamum species.</title>
        <authorList>
            <person name="Miao H."/>
            <person name="Wang L."/>
            <person name="Qu L."/>
            <person name="Liu H."/>
            <person name="Sun Y."/>
            <person name="Le M."/>
            <person name="Wang Q."/>
            <person name="Wei S."/>
            <person name="Zheng Y."/>
            <person name="Lin W."/>
            <person name="Duan Y."/>
            <person name="Cao H."/>
            <person name="Xiong S."/>
            <person name="Wang X."/>
            <person name="Wei L."/>
            <person name="Li C."/>
            <person name="Ma Q."/>
            <person name="Ju M."/>
            <person name="Zhao R."/>
            <person name="Li G."/>
            <person name="Mu C."/>
            <person name="Tian Q."/>
            <person name="Mei H."/>
            <person name="Zhang T."/>
            <person name="Gao T."/>
            <person name="Zhang H."/>
        </authorList>
    </citation>
    <scope>NUCLEOTIDE SEQUENCE</scope>
    <source>
        <strain evidence="1">G02</strain>
    </source>
</reference>
<comment type="caution">
    <text evidence="1">The sequence shown here is derived from an EMBL/GenBank/DDBJ whole genome shotgun (WGS) entry which is preliminary data.</text>
</comment>
<evidence type="ECO:0000313" key="1">
    <source>
        <dbReference type="EMBL" id="KAL0349767.1"/>
    </source>
</evidence>
<name>A0AAW2P3R0_SESRA</name>
<dbReference type="AlphaFoldDB" id="A0AAW2P3R0"/>
<sequence length="88" mass="10296">MKDMGEASYILGIKIYRYRFRRMLGFTQSSDIEKVLNKFKMENSKRGFFSMRHGVELSKNQSLKTDEELKRMLDILYASAVGSIQYAV</sequence>
<organism evidence="1">
    <name type="scientific">Sesamum radiatum</name>
    <name type="common">Black benniseed</name>
    <dbReference type="NCBI Taxonomy" id="300843"/>
    <lineage>
        <taxon>Eukaryota</taxon>
        <taxon>Viridiplantae</taxon>
        <taxon>Streptophyta</taxon>
        <taxon>Embryophyta</taxon>
        <taxon>Tracheophyta</taxon>
        <taxon>Spermatophyta</taxon>
        <taxon>Magnoliopsida</taxon>
        <taxon>eudicotyledons</taxon>
        <taxon>Gunneridae</taxon>
        <taxon>Pentapetalae</taxon>
        <taxon>asterids</taxon>
        <taxon>lamiids</taxon>
        <taxon>Lamiales</taxon>
        <taxon>Pedaliaceae</taxon>
        <taxon>Sesamum</taxon>
    </lineage>
</organism>
<accession>A0AAW2P3R0</accession>
<protein>
    <submittedName>
        <fullName evidence="1">Uncharacterized protein</fullName>
    </submittedName>
</protein>
<gene>
    <name evidence="1" type="ORF">Sradi_4125900</name>
</gene>
<reference evidence="1" key="1">
    <citation type="submission" date="2020-06" db="EMBL/GenBank/DDBJ databases">
        <authorList>
            <person name="Li T."/>
            <person name="Hu X."/>
            <person name="Zhang T."/>
            <person name="Song X."/>
            <person name="Zhang H."/>
            <person name="Dai N."/>
            <person name="Sheng W."/>
            <person name="Hou X."/>
            <person name="Wei L."/>
        </authorList>
    </citation>
    <scope>NUCLEOTIDE SEQUENCE</scope>
    <source>
        <strain evidence="1">G02</strain>
        <tissue evidence="1">Leaf</tissue>
    </source>
</reference>
<dbReference type="EMBL" id="JACGWJ010000018">
    <property type="protein sequence ID" value="KAL0349767.1"/>
    <property type="molecule type" value="Genomic_DNA"/>
</dbReference>
<proteinExistence type="predicted"/>